<evidence type="ECO:0000313" key="1">
    <source>
        <dbReference type="EMBL" id="KAJ8049273.1"/>
    </source>
</evidence>
<name>A0A9Q1HL64_HOLLE</name>
<reference evidence="1" key="1">
    <citation type="submission" date="2021-10" db="EMBL/GenBank/DDBJ databases">
        <title>Tropical sea cucumber genome reveals ecological adaptation and Cuvierian tubules defense mechanism.</title>
        <authorList>
            <person name="Chen T."/>
        </authorList>
    </citation>
    <scope>NUCLEOTIDE SEQUENCE</scope>
    <source>
        <strain evidence="1">Nanhai2018</strain>
        <tissue evidence="1">Muscle</tissue>
    </source>
</reference>
<comment type="caution">
    <text evidence="1">The sequence shown here is derived from an EMBL/GenBank/DDBJ whole genome shotgun (WGS) entry which is preliminary data.</text>
</comment>
<sequence>MRLETLRRMGCEDPKGVVAASSSHVPQEAESVEWRAKLRESEFLANPLVDNIMTSVSGKLLDKQLPKFTESGWSRRRIIYEELFKNGSSENMPDPVFVVPEERVAFHDIKNQTKVAIANKIKDLISQLTDEEVKFDYLKCGLVLRRKRKKSTLFFMKKLERKLRLQISRQQ</sequence>
<proteinExistence type="predicted"/>
<keyword evidence="2" id="KW-1185">Reference proteome</keyword>
<dbReference type="AlphaFoldDB" id="A0A9Q1HL64"/>
<organism evidence="1 2">
    <name type="scientific">Holothuria leucospilota</name>
    <name type="common">Black long sea cucumber</name>
    <name type="synonym">Mertensiothuria leucospilota</name>
    <dbReference type="NCBI Taxonomy" id="206669"/>
    <lineage>
        <taxon>Eukaryota</taxon>
        <taxon>Metazoa</taxon>
        <taxon>Echinodermata</taxon>
        <taxon>Eleutherozoa</taxon>
        <taxon>Echinozoa</taxon>
        <taxon>Holothuroidea</taxon>
        <taxon>Aspidochirotacea</taxon>
        <taxon>Aspidochirotida</taxon>
        <taxon>Holothuriidae</taxon>
        <taxon>Holothuria</taxon>
    </lineage>
</organism>
<dbReference type="Proteomes" id="UP001152320">
    <property type="component" value="Chromosome 1"/>
</dbReference>
<protein>
    <submittedName>
        <fullName evidence="1">Uncharacterized protein</fullName>
    </submittedName>
</protein>
<accession>A0A9Q1HL64</accession>
<gene>
    <name evidence="1" type="ORF">HOLleu_01953</name>
</gene>
<evidence type="ECO:0000313" key="2">
    <source>
        <dbReference type="Proteomes" id="UP001152320"/>
    </source>
</evidence>
<dbReference type="EMBL" id="JAIZAY010000001">
    <property type="protein sequence ID" value="KAJ8049273.1"/>
    <property type="molecule type" value="Genomic_DNA"/>
</dbReference>